<evidence type="ECO:0000313" key="1">
    <source>
        <dbReference type="EMBL" id="SVA11024.1"/>
    </source>
</evidence>
<dbReference type="AlphaFoldDB" id="A0A381T5L6"/>
<dbReference type="EMBL" id="UINC01004004">
    <property type="protein sequence ID" value="SVA11024.1"/>
    <property type="molecule type" value="Genomic_DNA"/>
</dbReference>
<reference evidence="1" key="1">
    <citation type="submission" date="2018-05" db="EMBL/GenBank/DDBJ databases">
        <authorList>
            <person name="Lanie J.A."/>
            <person name="Ng W.-L."/>
            <person name="Kazmierczak K.M."/>
            <person name="Andrzejewski T.M."/>
            <person name="Davidsen T.M."/>
            <person name="Wayne K.J."/>
            <person name="Tettelin H."/>
            <person name="Glass J.I."/>
            <person name="Rusch D."/>
            <person name="Podicherti R."/>
            <person name="Tsui H.-C.T."/>
            <person name="Winkler M.E."/>
        </authorList>
    </citation>
    <scope>NUCLEOTIDE SEQUENCE</scope>
</reference>
<sequence length="61" mass="6831">MNEHHCHRHGHLAGAHVLSSRAHLSVKPDTSMNVAYPTSTKTVFRNTGFWTIHQRPRGATS</sequence>
<accession>A0A381T5L6</accession>
<proteinExistence type="predicted"/>
<organism evidence="1">
    <name type="scientific">marine metagenome</name>
    <dbReference type="NCBI Taxonomy" id="408172"/>
    <lineage>
        <taxon>unclassified sequences</taxon>
        <taxon>metagenomes</taxon>
        <taxon>ecological metagenomes</taxon>
    </lineage>
</organism>
<name>A0A381T5L6_9ZZZZ</name>
<protein>
    <submittedName>
        <fullName evidence="1">Uncharacterized protein</fullName>
    </submittedName>
</protein>
<gene>
    <name evidence="1" type="ORF">METZ01_LOCUS63878</name>
</gene>